<dbReference type="PANTHER" id="PTHR21596">
    <property type="entry name" value="RIBONUCLEASE P SUBUNIT P38"/>
    <property type="match status" value="1"/>
</dbReference>
<dbReference type="InterPro" id="IPR005379">
    <property type="entry name" value="FDM1-5/IDN2_XH"/>
</dbReference>
<comment type="caution">
    <text evidence="4">The sequence shown here is derived from an EMBL/GenBank/DDBJ whole genome shotgun (WGS) entry which is preliminary data.</text>
</comment>
<protein>
    <recommendedName>
        <fullName evidence="3">Factor of DNA methylation 1-5/IDN2 domain-containing protein</fullName>
    </recommendedName>
</protein>
<evidence type="ECO:0000313" key="5">
    <source>
        <dbReference type="Proteomes" id="UP000324897"/>
    </source>
</evidence>
<dbReference type="InterPro" id="IPR045177">
    <property type="entry name" value="FDM1-5/IDN2"/>
</dbReference>
<dbReference type="Proteomes" id="UP000324897">
    <property type="component" value="Chromosome 5"/>
</dbReference>
<dbReference type="GO" id="GO:0080188">
    <property type="term" value="P:gene silencing by siRNA-directed DNA methylation"/>
    <property type="evidence" value="ECO:0007669"/>
    <property type="project" value="InterPro"/>
</dbReference>
<feature type="region of interest" description="Disordered" evidence="2">
    <location>
        <begin position="103"/>
        <end position="137"/>
    </location>
</feature>
<evidence type="ECO:0000256" key="1">
    <source>
        <dbReference type="SAM" id="Coils"/>
    </source>
</evidence>
<evidence type="ECO:0000313" key="4">
    <source>
        <dbReference type="EMBL" id="TVU46260.1"/>
    </source>
</evidence>
<name>A0A5J9WFS2_9POAL</name>
<gene>
    <name evidence="4" type="ORF">EJB05_05785</name>
</gene>
<dbReference type="EMBL" id="RWGY01000004">
    <property type="protein sequence ID" value="TVU46260.1"/>
    <property type="molecule type" value="Genomic_DNA"/>
</dbReference>
<keyword evidence="1" id="KW-0175">Coiled coil</keyword>
<dbReference type="PANTHER" id="PTHR21596:SF82">
    <property type="entry name" value="FACTOR OF DNA METHYLATION 5-LIKE"/>
    <property type="match status" value="1"/>
</dbReference>
<feature type="domain" description="Factor of DNA methylation 1-5/IDN2" evidence="3">
    <location>
        <begin position="386"/>
        <end position="479"/>
    </location>
</feature>
<sequence length="501" mass="56476">MVFVKQLYPDLLPGLMKAASYGGIMLWVGTGFTTSRPATTSEDTKLNGRFVVMASDKIQIPTHSLLCVGAPVRAVSRYLPTVTLHIADNVAMLIKSHHPNLKNPLPPPVSEFRSREGKESSAGALQRKGKSQGEISPSLISLDGVMTEPKDDHLSHSIQEPALHVMYNPTEDISFLQNHFGVEVATKISDLFKSHIANTHSVLERENLKLLRRIGEIFKEIQRSQGETEHSSRRRKLDLQNTKEMKVAEKVGNRVDNSNTPDGMEADAALKDQVSNVAKVSQQNESITVHKDMALGDRKTENESTDVQNMDWNHITSESYTDLKEKINMITNDLIERDEEMEDLESLNKTLLIMERRTNNELSEARRELIEVLRKMKETQSIIGVKQVGQIDQEVFLNARRLKGRDDDLKDAAFFSSKWQEEISNSGWHPFKVTIVDGVAKEVIMEDDERIVALKEEWGTEVYNSVVQALIELNEYNPSLCMNCGTSARTGKLRLQKQSNI</sequence>
<feature type="non-terminal residue" evidence="4">
    <location>
        <position position="1"/>
    </location>
</feature>
<reference evidence="4 5" key="1">
    <citation type="journal article" date="2019" name="Sci. Rep.">
        <title>A high-quality genome of Eragrostis curvula grass provides insights into Poaceae evolution and supports new strategies to enhance forage quality.</title>
        <authorList>
            <person name="Carballo J."/>
            <person name="Santos B.A.C.M."/>
            <person name="Zappacosta D."/>
            <person name="Garbus I."/>
            <person name="Selva J.P."/>
            <person name="Gallo C.A."/>
            <person name="Diaz A."/>
            <person name="Albertini E."/>
            <person name="Caccamo M."/>
            <person name="Echenique V."/>
        </authorList>
    </citation>
    <scope>NUCLEOTIDE SEQUENCE [LARGE SCALE GENOMIC DNA]</scope>
    <source>
        <strain evidence="5">cv. Victoria</strain>
        <tissue evidence="4">Leaf</tissue>
    </source>
</reference>
<dbReference type="AlphaFoldDB" id="A0A5J9WFS2"/>
<evidence type="ECO:0000259" key="3">
    <source>
        <dbReference type="Pfam" id="PF03469"/>
    </source>
</evidence>
<accession>A0A5J9WFS2</accession>
<evidence type="ECO:0000256" key="2">
    <source>
        <dbReference type="SAM" id="MobiDB-lite"/>
    </source>
</evidence>
<dbReference type="Gramene" id="TVU46260">
    <property type="protein sequence ID" value="TVU46260"/>
    <property type="gene ID" value="EJB05_05785"/>
</dbReference>
<dbReference type="OrthoDB" id="1892195at2759"/>
<keyword evidence="5" id="KW-1185">Reference proteome</keyword>
<proteinExistence type="predicted"/>
<dbReference type="Pfam" id="PF03469">
    <property type="entry name" value="XH"/>
    <property type="match status" value="1"/>
</dbReference>
<feature type="coiled-coil region" evidence="1">
    <location>
        <begin position="337"/>
        <end position="382"/>
    </location>
</feature>
<organism evidence="4 5">
    <name type="scientific">Eragrostis curvula</name>
    <name type="common">weeping love grass</name>
    <dbReference type="NCBI Taxonomy" id="38414"/>
    <lineage>
        <taxon>Eukaryota</taxon>
        <taxon>Viridiplantae</taxon>
        <taxon>Streptophyta</taxon>
        <taxon>Embryophyta</taxon>
        <taxon>Tracheophyta</taxon>
        <taxon>Spermatophyta</taxon>
        <taxon>Magnoliopsida</taxon>
        <taxon>Liliopsida</taxon>
        <taxon>Poales</taxon>
        <taxon>Poaceae</taxon>
        <taxon>PACMAD clade</taxon>
        <taxon>Chloridoideae</taxon>
        <taxon>Eragrostideae</taxon>
        <taxon>Eragrostidinae</taxon>
        <taxon>Eragrostis</taxon>
    </lineage>
</organism>